<keyword evidence="3" id="KW-1185">Reference proteome</keyword>
<accession>A0A1E5Q6M0</accession>
<dbReference type="NCBIfam" id="TIGR01444">
    <property type="entry name" value="fkbM_fam"/>
    <property type="match status" value="1"/>
</dbReference>
<evidence type="ECO:0000313" key="3">
    <source>
        <dbReference type="Proteomes" id="UP000095347"/>
    </source>
</evidence>
<dbReference type="RefSeq" id="WP_069958351.1">
    <property type="nucleotide sequence ID" value="NZ_MCGG01000033.1"/>
</dbReference>
<reference evidence="3" key="1">
    <citation type="submission" date="2016-07" db="EMBL/GenBank/DDBJ databases">
        <authorList>
            <person name="Florea S."/>
            <person name="Webb J.S."/>
            <person name="Jaromczyk J."/>
            <person name="Schardl C.L."/>
        </authorList>
    </citation>
    <scope>NUCLEOTIDE SEQUENCE [LARGE SCALE GENOMIC DNA]</scope>
    <source>
        <strain evidence="3">MV-1</strain>
    </source>
</reference>
<evidence type="ECO:0000259" key="1">
    <source>
        <dbReference type="Pfam" id="PF05050"/>
    </source>
</evidence>
<proteinExistence type="predicted"/>
<evidence type="ECO:0000313" key="2">
    <source>
        <dbReference type="EMBL" id="OEJ66394.1"/>
    </source>
</evidence>
<dbReference type="Pfam" id="PF05050">
    <property type="entry name" value="Methyltransf_21"/>
    <property type="match status" value="1"/>
</dbReference>
<organism evidence="2 3">
    <name type="scientific">Magnetovibrio blakemorei</name>
    <dbReference type="NCBI Taxonomy" id="28181"/>
    <lineage>
        <taxon>Bacteria</taxon>
        <taxon>Pseudomonadati</taxon>
        <taxon>Pseudomonadota</taxon>
        <taxon>Alphaproteobacteria</taxon>
        <taxon>Rhodospirillales</taxon>
        <taxon>Magnetovibrionaceae</taxon>
        <taxon>Magnetovibrio</taxon>
    </lineage>
</organism>
<name>A0A1E5Q6M0_9PROT</name>
<protein>
    <recommendedName>
        <fullName evidence="1">Methyltransferase FkbM domain-containing protein</fullName>
    </recommendedName>
</protein>
<dbReference type="InterPro" id="IPR052514">
    <property type="entry name" value="SAM-dependent_MTase"/>
</dbReference>
<dbReference type="STRING" id="28181.BEN30_12160"/>
<dbReference type="SUPFAM" id="SSF53335">
    <property type="entry name" value="S-adenosyl-L-methionine-dependent methyltransferases"/>
    <property type="match status" value="1"/>
</dbReference>
<dbReference type="AlphaFoldDB" id="A0A1E5Q6M0"/>
<feature type="domain" description="Methyltransferase FkbM" evidence="1">
    <location>
        <begin position="79"/>
        <end position="248"/>
    </location>
</feature>
<dbReference type="PANTHER" id="PTHR34203">
    <property type="entry name" value="METHYLTRANSFERASE, FKBM FAMILY PROTEIN"/>
    <property type="match status" value="1"/>
</dbReference>
<comment type="caution">
    <text evidence="2">The sequence shown here is derived from an EMBL/GenBank/DDBJ whole genome shotgun (WGS) entry which is preliminary data.</text>
</comment>
<dbReference type="Proteomes" id="UP000095347">
    <property type="component" value="Unassembled WGS sequence"/>
</dbReference>
<dbReference type="InterPro" id="IPR006342">
    <property type="entry name" value="FkbM_mtfrase"/>
</dbReference>
<sequence length="289" mass="32392">MHLSTRRKIQLAIALQQPVIWFMKMLRRGPLVKCSRGGVNWELDLREGIDFSIFLLGCFEPSTSKALAILVQSGYYVIDIGANVGAHTLPLASLVGEQGKVIAFEPTRYAYSKLEKNVFLNPLLKERISVHQYMLADHMRAHLEEAIFSSWPLKMEAGLHSIHGGREMSTAGADVSTLDYFFQKNNVPRLDLIKMDVDGHECTVIKGSQNTLQKYMPTIVMEFAPYTLRERGESPSELLDLLKPYGYLLFDEKTGVQLPWSFEELSALVPKGGSRNIIAAISSPFAGKE</sequence>
<dbReference type="InterPro" id="IPR029063">
    <property type="entry name" value="SAM-dependent_MTases_sf"/>
</dbReference>
<dbReference type="PANTHER" id="PTHR34203:SF15">
    <property type="entry name" value="SLL1173 PROTEIN"/>
    <property type="match status" value="1"/>
</dbReference>
<dbReference type="EMBL" id="MCGG01000033">
    <property type="protein sequence ID" value="OEJ66394.1"/>
    <property type="molecule type" value="Genomic_DNA"/>
</dbReference>
<dbReference type="Gene3D" id="3.40.50.150">
    <property type="entry name" value="Vaccinia Virus protein VP39"/>
    <property type="match status" value="1"/>
</dbReference>
<gene>
    <name evidence="2" type="ORF">BEN30_12160</name>
</gene>